<dbReference type="InterPro" id="IPR017853">
    <property type="entry name" value="GH"/>
</dbReference>
<dbReference type="SUPFAM" id="SSF51445">
    <property type="entry name" value="(Trans)glycosidases"/>
    <property type="match status" value="1"/>
</dbReference>
<dbReference type="GO" id="GO:0000272">
    <property type="term" value="P:polysaccharide catabolic process"/>
    <property type="evidence" value="ECO:0007669"/>
    <property type="project" value="InterPro"/>
</dbReference>
<organism evidence="5">
    <name type="scientific">uncultured Bifidobacterium sp</name>
    <dbReference type="NCBI Taxonomy" id="165187"/>
    <lineage>
        <taxon>Bacteria</taxon>
        <taxon>Bacillati</taxon>
        <taxon>Actinomycetota</taxon>
        <taxon>Actinomycetes</taxon>
        <taxon>Bifidobacteriales</taxon>
        <taxon>Bifidobacteriaceae</taxon>
        <taxon>Bifidobacterium</taxon>
        <taxon>environmental samples</taxon>
    </lineage>
</organism>
<dbReference type="EMBL" id="KF119867">
    <property type="protein sequence ID" value="AIA87135.1"/>
    <property type="molecule type" value="Genomic_DNA"/>
</dbReference>
<evidence type="ECO:0000313" key="5">
    <source>
        <dbReference type="EMBL" id="AIA87135.1"/>
    </source>
</evidence>
<evidence type="ECO:0000256" key="3">
    <source>
        <dbReference type="RuleBase" id="RU361153"/>
    </source>
</evidence>
<evidence type="ECO:0000256" key="2">
    <source>
        <dbReference type="ARBA" id="ARBA00023295"/>
    </source>
</evidence>
<sequence length="130" mass="14771">MLISIHYYSPAEFTIAEHDCGWCEPRRSWGSESDIAAVRGDFQRLRENFVSRGIPVVIGEYGVLTEPVDRKDHASNLRWLETVAGSALEIGACPILWDTSVKEMRFLDRMTGRFVDSAVGDMYRRLMEGV</sequence>
<keyword evidence="1 3" id="KW-0378">Hydrolase</keyword>
<dbReference type="Pfam" id="PF00150">
    <property type="entry name" value="Cellulase"/>
    <property type="match status" value="1"/>
</dbReference>
<dbReference type="AlphaFoldDB" id="A0A060C265"/>
<keyword evidence="2 3" id="KW-0326">Glycosidase</keyword>
<dbReference type="InterPro" id="IPR001547">
    <property type="entry name" value="Glyco_hydro_5"/>
</dbReference>
<evidence type="ECO:0000259" key="4">
    <source>
        <dbReference type="Pfam" id="PF00150"/>
    </source>
</evidence>
<proteinExistence type="inferred from homology"/>
<dbReference type="GO" id="GO:0004553">
    <property type="term" value="F:hydrolase activity, hydrolyzing O-glycosyl compounds"/>
    <property type="evidence" value="ECO:0007669"/>
    <property type="project" value="InterPro"/>
</dbReference>
<comment type="similarity">
    <text evidence="3">Belongs to the glycosyl hydrolase 5 (cellulase A) family.</text>
</comment>
<reference evidence="5" key="1">
    <citation type="journal article" date="2013" name="Environ. Microbiol.">
        <title>Seasonally variable intestinal metagenomes of the red palm weevil (Rhynchophorus ferrugineus).</title>
        <authorList>
            <person name="Jia S."/>
            <person name="Zhang X."/>
            <person name="Zhang G."/>
            <person name="Yin A."/>
            <person name="Zhang S."/>
            <person name="Li F."/>
            <person name="Wang L."/>
            <person name="Zhao D."/>
            <person name="Yun Q."/>
            <person name="Tala"/>
            <person name="Wang J."/>
            <person name="Sun G."/>
            <person name="Baabdullah M."/>
            <person name="Yu X."/>
            <person name="Hu S."/>
            <person name="Al-Mssallem I.S."/>
            <person name="Yu J."/>
        </authorList>
    </citation>
    <scope>NUCLEOTIDE SEQUENCE</scope>
</reference>
<evidence type="ECO:0000256" key="1">
    <source>
        <dbReference type="ARBA" id="ARBA00022801"/>
    </source>
</evidence>
<name>A0A060C265_9BIFI</name>
<protein>
    <submittedName>
        <fullName evidence="5">CAZy families GH5 protein</fullName>
    </submittedName>
</protein>
<accession>A0A060C265</accession>
<feature type="domain" description="Glycoside hydrolase family 5" evidence="4">
    <location>
        <begin position="2"/>
        <end position="84"/>
    </location>
</feature>
<dbReference type="Gene3D" id="3.20.20.80">
    <property type="entry name" value="Glycosidases"/>
    <property type="match status" value="1"/>
</dbReference>